<dbReference type="AlphaFoldDB" id="A0A645FG18"/>
<dbReference type="EMBL" id="VSSQ01058924">
    <property type="protein sequence ID" value="MPN12556.1"/>
    <property type="molecule type" value="Genomic_DNA"/>
</dbReference>
<reference evidence="1" key="1">
    <citation type="submission" date="2019-08" db="EMBL/GenBank/DDBJ databases">
        <authorList>
            <person name="Kucharzyk K."/>
            <person name="Murdoch R.W."/>
            <person name="Higgins S."/>
            <person name="Loffler F."/>
        </authorList>
    </citation>
    <scope>NUCLEOTIDE SEQUENCE</scope>
</reference>
<comment type="caution">
    <text evidence="1">The sequence shown here is derived from an EMBL/GenBank/DDBJ whole genome shotgun (WGS) entry which is preliminary data.</text>
</comment>
<sequence length="94" mass="10617">MGVDVEKMSEELLGKMNIKDLGEVEFLGYKCRKMSLKSDKGTQADYVMWGNVMMSMEGEAMGIQTSSRVTSIEEVNPPQEKFELPQDIQFTEEG</sequence>
<accession>A0A645FG18</accession>
<gene>
    <name evidence="1" type="ORF">SDC9_159874</name>
</gene>
<evidence type="ECO:0000313" key="1">
    <source>
        <dbReference type="EMBL" id="MPN12556.1"/>
    </source>
</evidence>
<protein>
    <submittedName>
        <fullName evidence="1">Uncharacterized protein</fullName>
    </submittedName>
</protein>
<name>A0A645FG18_9ZZZZ</name>
<organism evidence="1">
    <name type="scientific">bioreactor metagenome</name>
    <dbReference type="NCBI Taxonomy" id="1076179"/>
    <lineage>
        <taxon>unclassified sequences</taxon>
        <taxon>metagenomes</taxon>
        <taxon>ecological metagenomes</taxon>
    </lineage>
</organism>
<proteinExistence type="predicted"/>